<dbReference type="SMART" id="SM00283">
    <property type="entry name" value="MA"/>
    <property type="match status" value="1"/>
</dbReference>
<dbReference type="Proteomes" id="UP000199236">
    <property type="component" value="Unassembled WGS sequence"/>
</dbReference>
<dbReference type="GO" id="GO:0007165">
    <property type="term" value="P:signal transduction"/>
    <property type="evidence" value="ECO:0007669"/>
    <property type="project" value="UniProtKB-KW"/>
</dbReference>
<dbReference type="GO" id="GO:0016020">
    <property type="term" value="C:membrane"/>
    <property type="evidence" value="ECO:0007669"/>
    <property type="project" value="InterPro"/>
</dbReference>
<dbReference type="SUPFAM" id="SSF58104">
    <property type="entry name" value="Methyl-accepting chemotaxis protein (MCP) signaling domain"/>
    <property type="match status" value="1"/>
</dbReference>
<protein>
    <submittedName>
        <fullName evidence="4">Methyl-accepting chemotaxis protein</fullName>
    </submittedName>
</protein>
<evidence type="ECO:0000256" key="1">
    <source>
        <dbReference type="ARBA" id="ARBA00023224"/>
    </source>
</evidence>
<dbReference type="AlphaFoldDB" id="A0A1I5IJ50"/>
<evidence type="ECO:0000313" key="5">
    <source>
        <dbReference type="Proteomes" id="UP000199236"/>
    </source>
</evidence>
<dbReference type="STRING" id="655353.SAMN04488056_10925"/>
<evidence type="ECO:0000313" key="4">
    <source>
        <dbReference type="EMBL" id="SFO60454.1"/>
    </source>
</evidence>
<dbReference type="EMBL" id="FOVR01000009">
    <property type="protein sequence ID" value="SFO60454.1"/>
    <property type="molecule type" value="Genomic_DNA"/>
</dbReference>
<dbReference type="PROSITE" id="PS50111">
    <property type="entry name" value="CHEMOTAXIS_TRANSDUC_2"/>
    <property type="match status" value="1"/>
</dbReference>
<dbReference type="Gene3D" id="1.10.287.950">
    <property type="entry name" value="Methyl-accepting chemotaxis protein"/>
    <property type="match status" value="1"/>
</dbReference>
<accession>A0A1I5IJ50</accession>
<dbReference type="InterPro" id="IPR004089">
    <property type="entry name" value="MCPsignal_dom"/>
</dbReference>
<dbReference type="PANTHER" id="PTHR32089">
    <property type="entry name" value="METHYL-ACCEPTING CHEMOTAXIS PROTEIN MCPB"/>
    <property type="match status" value="1"/>
</dbReference>
<sequence>MFNFAKNKIVTKDNQNMVTRANNASVDQYGDADALEKAVGTSSKDNVGLVRLMGDLNGLGQDMADVAGEVEMINMETEACFQSLSQLVSASSEVQKTNDQILDSASRSFAIAEQTSSDVGRSRQMSETTLEKVGELMQAITGISEQLQGLQTAFSSVRDVAGVIDAIARQTNLLALNATIEAARAGEAGKGFAVVATEVKALASQTSKATETIGATLSDLDSEAQALISLSDEATSFMGEVESSTASMQDVIQDLDQAFSTIREASASIETQVSENNSSLGSLVGDVDAVHKAFDLTHSGLNKASKRLLQSVAKSDKMIAETSLDGVETENTFCIQSIQRLAGEIGQAFEEEVKAGRISLADLFDSSYTPIPGTNPEQVMTPFTEMTDRVMPQFQEPIVAENDNVVFVAAVDKNGYLPTHNKAFSKSQGDDPVWNAANCRNRRIFDDRVGLAAGQNTEPFLLQTYRRDMGGGSYVLMKDVSAPIYVQGRHWGGLRMGYRVT</sequence>
<name>A0A1I5IJ50_9HYPH</name>
<evidence type="ECO:0000259" key="3">
    <source>
        <dbReference type="PROSITE" id="PS50111"/>
    </source>
</evidence>
<evidence type="ECO:0000256" key="2">
    <source>
        <dbReference type="PROSITE-ProRule" id="PRU00284"/>
    </source>
</evidence>
<gene>
    <name evidence="4" type="ORF">SAMN04488056_10925</name>
</gene>
<reference evidence="4 5" key="1">
    <citation type="submission" date="2016-10" db="EMBL/GenBank/DDBJ databases">
        <authorList>
            <person name="de Groot N.N."/>
        </authorList>
    </citation>
    <scope>NUCLEOTIDE SEQUENCE [LARGE SCALE GENOMIC DNA]</scope>
    <source>
        <strain evidence="4 5">CGMCC 1.9157</strain>
    </source>
</reference>
<keyword evidence="1 2" id="KW-0807">Transducer</keyword>
<dbReference type="PANTHER" id="PTHR32089:SF112">
    <property type="entry name" value="LYSOZYME-LIKE PROTEIN-RELATED"/>
    <property type="match status" value="1"/>
</dbReference>
<dbReference type="Pfam" id="PF00015">
    <property type="entry name" value="MCPsignal"/>
    <property type="match status" value="1"/>
</dbReference>
<proteinExistence type="predicted"/>
<feature type="domain" description="Methyl-accepting transducer" evidence="3">
    <location>
        <begin position="55"/>
        <end position="291"/>
    </location>
</feature>
<keyword evidence="5" id="KW-1185">Reference proteome</keyword>
<organism evidence="4 5">
    <name type="scientific">Cohaesibacter marisflavi</name>
    <dbReference type="NCBI Taxonomy" id="655353"/>
    <lineage>
        <taxon>Bacteria</taxon>
        <taxon>Pseudomonadati</taxon>
        <taxon>Pseudomonadota</taxon>
        <taxon>Alphaproteobacteria</taxon>
        <taxon>Hyphomicrobiales</taxon>
        <taxon>Cohaesibacteraceae</taxon>
    </lineage>
</organism>